<gene>
    <name evidence="2" type="ORF">SAMN02194393_01703</name>
</gene>
<sequence>MERFIKGDELKNRKMRLTKILGLIGAMVWMLTIFIRDSNIELNGTIAFMIGVAPNFGVGLLLPMLAKEIYSVVFKKQISCKQFVFILIGGYIALLLSEVIHDKFLNSPFDIYDMISSFIAFGIFFLLYRYEKKIECSQGE</sequence>
<dbReference type="STRING" id="36842.SAMN02194393_01703"/>
<accession>A0A1T5KD81</accession>
<dbReference type="RefSeq" id="WP_079490879.1">
    <property type="nucleotide sequence ID" value="NZ_FUZT01000004.1"/>
</dbReference>
<keyword evidence="1" id="KW-0472">Membrane</keyword>
<evidence type="ECO:0000313" key="2">
    <source>
        <dbReference type="EMBL" id="SKC61651.1"/>
    </source>
</evidence>
<protein>
    <recommendedName>
        <fullName evidence="4">VanZ like family protein</fullName>
    </recommendedName>
</protein>
<reference evidence="2 3" key="1">
    <citation type="submission" date="2017-02" db="EMBL/GenBank/DDBJ databases">
        <authorList>
            <person name="Peterson S.W."/>
        </authorList>
    </citation>
    <scope>NUCLEOTIDE SEQUENCE [LARGE SCALE GENOMIC DNA]</scope>
    <source>
        <strain evidence="2 3">M1</strain>
    </source>
</reference>
<name>A0A1T5KD81_9FIRM</name>
<keyword evidence="1" id="KW-1133">Transmembrane helix</keyword>
<organism evidence="2 3">
    <name type="scientific">Maledivibacter halophilus</name>
    <dbReference type="NCBI Taxonomy" id="36842"/>
    <lineage>
        <taxon>Bacteria</taxon>
        <taxon>Bacillati</taxon>
        <taxon>Bacillota</taxon>
        <taxon>Clostridia</taxon>
        <taxon>Peptostreptococcales</taxon>
        <taxon>Caminicellaceae</taxon>
        <taxon>Maledivibacter</taxon>
    </lineage>
</organism>
<evidence type="ECO:0000313" key="3">
    <source>
        <dbReference type="Proteomes" id="UP000190285"/>
    </source>
</evidence>
<keyword evidence="1" id="KW-0812">Transmembrane</keyword>
<feature type="transmembrane region" description="Helical" evidence="1">
    <location>
        <begin position="83"/>
        <end position="100"/>
    </location>
</feature>
<dbReference type="OrthoDB" id="1755878at2"/>
<dbReference type="AlphaFoldDB" id="A0A1T5KD81"/>
<evidence type="ECO:0008006" key="4">
    <source>
        <dbReference type="Google" id="ProtNLM"/>
    </source>
</evidence>
<feature type="transmembrane region" description="Helical" evidence="1">
    <location>
        <begin position="20"/>
        <end position="36"/>
    </location>
</feature>
<dbReference type="EMBL" id="FUZT01000004">
    <property type="protein sequence ID" value="SKC61651.1"/>
    <property type="molecule type" value="Genomic_DNA"/>
</dbReference>
<feature type="transmembrane region" description="Helical" evidence="1">
    <location>
        <begin position="112"/>
        <end position="130"/>
    </location>
</feature>
<feature type="transmembrane region" description="Helical" evidence="1">
    <location>
        <begin position="42"/>
        <end position="62"/>
    </location>
</feature>
<keyword evidence="3" id="KW-1185">Reference proteome</keyword>
<proteinExistence type="predicted"/>
<evidence type="ECO:0000256" key="1">
    <source>
        <dbReference type="SAM" id="Phobius"/>
    </source>
</evidence>
<dbReference type="Proteomes" id="UP000190285">
    <property type="component" value="Unassembled WGS sequence"/>
</dbReference>